<keyword evidence="4 10" id="KW-1003">Cell membrane</keyword>
<dbReference type="SUPFAM" id="SSF161098">
    <property type="entry name" value="MetI-like"/>
    <property type="match status" value="1"/>
</dbReference>
<comment type="caution">
    <text evidence="10">Lacks conserved residue(s) required for the propagation of feature annotation.</text>
</comment>
<keyword evidence="6 9" id="KW-0812">Transmembrane</keyword>
<comment type="caution">
    <text evidence="12">The sequence shown here is derived from an EMBL/GenBank/DDBJ whole genome shotgun (WGS) entry which is preliminary data.</text>
</comment>
<keyword evidence="13" id="KW-1185">Reference proteome</keyword>
<reference evidence="12 13" key="1">
    <citation type="journal article" date="2015" name="Genome Announc.">
        <title>Draft Genome Sequence of Filamentous Marine Cyanobacterium Lyngbya confervoides Strain BDU141951.</title>
        <authorList>
            <person name="Chandrababunaidu M.M."/>
            <person name="Sen D."/>
            <person name="Tripathy S."/>
        </authorList>
    </citation>
    <scope>NUCLEOTIDE SEQUENCE [LARGE SCALE GENOMIC DNA]</scope>
    <source>
        <strain evidence="12 13">BDU141951</strain>
    </source>
</reference>
<evidence type="ECO:0000256" key="2">
    <source>
        <dbReference type="ARBA" id="ARBA00007069"/>
    </source>
</evidence>
<keyword evidence="7 9" id="KW-1133">Transmembrane helix</keyword>
<evidence type="ECO:0000256" key="7">
    <source>
        <dbReference type="ARBA" id="ARBA00022989"/>
    </source>
</evidence>
<dbReference type="AlphaFoldDB" id="A0ABD4T428"/>
<feature type="transmembrane region" description="Helical" evidence="9">
    <location>
        <begin position="259"/>
        <end position="281"/>
    </location>
</feature>
<keyword evidence="3 9" id="KW-0813">Transport</keyword>
<protein>
    <recommendedName>
        <fullName evidence="10">Phosphate transport system permease protein</fullName>
    </recommendedName>
</protein>
<feature type="transmembrane region" description="Helical" evidence="9">
    <location>
        <begin position="14"/>
        <end position="38"/>
    </location>
</feature>
<evidence type="ECO:0000256" key="9">
    <source>
        <dbReference type="RuleBase" id="RU363032"/>
    </source>
</evidence>
<dbReference type="GO" id="GO:0005886">
    <property type="term" value="C:plasma membrane"/>
    <property type="evidence" value="ECO:0007669"/>
    <property type="project" value="UniProtKB-SubCell"/>
</dbReference>
<evidence type="ECO:0000256" key="6">
    <source>
        <dbReference type="ARBA" id="ARBA00022692"/>
    </source>
</evidence>
<evidence type="ECO:0000256" key="3">
    <source>
        <dbReference type="ARBA" id="ARBA00022448"/>
    </source>
</evidence>
<feature type="transmembrane region" description="Helical" evidence="9">
    <location>
        <begin position="113"/>
        <end position="137"/>
    </location>
</feature>
<feature type="transmembrane region" description="Helical" evidence="9">
    <location>
        <begin position="143"/>
        <end position="165"/>
    </location>
</feature>
<keyword evidence="5 10" id="KW-0592">Phosphate transport</keyword>
<dbReference type="InterPro" id="IPR035906">
    <property type="entry name" value="MetI-like_sf"/>
</dbReference>
<feature type="domain" description="ABC transmembrane type-1" evidence="11">
    <location>
        <begin position="72"/>
        <end position="273"/>
    </location>
</feature>
<evidence type="ECO:0000256" key="10">
    <source>
        <dbReference type="RuleBase" id="RU363054"/>
    </source>
</evidence>
<name>A0ABD4T428_9CYAN</name>
<evidence type="ECO:0000313" key="12">
    <source>
        <dbReference type="EMBL" id="MCM1983339.1"/>
    </source>
</evidence>
<dbReference type="Pfam" id="PF00528">
    <property type="entry name" value="BPD_transp_1"/>
    <property type="match status" value="1"/>
</dbReference>
<dbReference type="NCBIfam" id="TIGR02138">
    <property type="entry name" value="phosphate_pstC"/>
    <property type="match status" value="1"/>
</dbReference>
<dbReference type="EMBL" id="JTHE03000061">
    <property type="protein sequence ID" value="MCM1983339.1"/>
    <property type="molecule type" value="Genomic_DNA"/>
</dbReference>
<evidence type="ECO:0000256" key="1">
    <source>
        <dbReference type="ARBA" id="ARBA00004651"/>
    </source>
</evidence>
<keyword evidence="8 9" id="KW-0472">Membrane</keyword>
<dbReference type="InterPro" id="IPR051124">
    <property type="entry name" value="Phosphate_Transport_Permease"/>
</dbReference>
<evidence type="ECO:0000256" key="5">
    <source>
        <dbReference type="ARBA" id="ARBA00022592"/>
    </source>
</evidence>
<dbReference type="PANTHER" id="PTHR30425">
    <property type="entry name" value="PHOSPHATE TRANSPORT SYSTEM PERMEASE PROTEIN PST"/>
    <property type="match status" value="1"/>
</dbReference>
<dbReference type="Gene3D" id="1.10.3720.10">
    <property type="entry name" value="MetI-like"/>
    <property type="match status" value="1"/>
</dbReference>
<evidence type="ECO:0000256" key="4">
    <source>
        <dbReference type="ARBA" id="ARBA00022475"/>
    </source>
</evidence>
<comment type="similarity">
    <text evidence="2 10">Belongs to the binding-protein-dependent transport system permease family. CysTW subfamily.</text>
</comment>
<dbReference type="RefSeq" id="WP_250833333.1">
    <property type="nucleotide sequence ID" value="NZ_JTHE03000061.1"/>
</dbReference>
<dbReference type="GO" id="GO:0006817">
    <property type="term" value="P:phosphate ion transport"/>
    <property type="evidence" value="ECO:0007669"/>
    <property type="project" value="UniProtKB-KW"/>
</dbReference>
<evidence type="ECO:0000313" key="13">
    <source>
        <dbReference type="Proteomes" id="UP000031561"/>
    </source>
</evidence>
<evidence type="ECO:0000256" key="8">
    <source>
        <dbReference type="ARBA" id="ARBA00023136"/>
    </source>
</evidence>
<evidence type="ECO:0000259" key="11">
    <source>
        <dbReference type="PROSITE" id="PS50928"/>
    </source>
</evidence>
<gene>
    <name evidence="12" type="primary">pstC</name>
    <name evidence="12" type="ORF">QQ91_0010980</name>
</gene>
<dbReference type="InterPro" id="IPR000515">
    <property type="entry name" value="MetI-like"/>
</dbReference>
<sequence length="304" mass="32669">MLKTLNHLAPGDRVWLILLQGAALLSASLVGFILLFLVKESWPFFLDPGIATLFQDPDWSPTLEDYNLIPMVVGSFAVTLGALAIAVPFGLGAAIFACYYAPSFIALIYRRMLELLAGIPSVVYGFWGLVVLVPLIARVHPPGPSLLAGIVILALMILPTLALIADSQLRQIPPQYWRSSQSMGIGRWATLWTVCLPAARPGLMTAIGLGLGRALGETMAVLMVCGNVVQIPDSLYSSVRTLTANIALEMAYASGHHRAALFVTGLLLLGLVGLTFSLRVISFSWTRGGWSGVEGDPSRLGRQE</sequence>
<dbReference type="PROSITE" id="PS50928">
    <property type="entry name" value="ABC_TM1"/>
    <property type="match status" value="1"/>
</dbReference>
<dbReference type="PANTHER" id="PTHR30425:SF1">
    <property type="entry name" value="PHOSPHATE TRANSPORT SYSTEM PERMEASE PROTEIN PSTC"/>
    <property type="match status" value="1"/>
</dbReference>
<proteinExistence type="inferred from homology"/>
<comment type="function">
    <text evidence="10">Part of the binding-protein-dependent transport system for phosphate; probably responsible for the translocation of the substrate across the membrane.</text>
</comment>
<dbReference type="InterPro" id="IPR011864">
    <property type="entry name" value="Phosphate_PstC"/>
</dbReference>
<accession>A0ABD4T428</accession>
<organism evidence="12 13">
    <name type="scientific">Lyngbya confervoides BDU141951</name>
    <dbReference type="NCBI Taxonomy" id="1574623"/>
    <lineage>
        <taxon>Bacteria</taxon>
        <taxon>Bacillati</taxon>
        <taxon>Cyanobacteriota</taxon>
        <taxon>Cyanophyceae</taxon>
        <taxon>Oscillatoriophycideae</taxon>
        <taxon>Oscillatoriales</taxon>
        <taxon>Microcoleaceae</taxon>
        <taxon>Lyngbya</taxon>
    </lineage>
</organism>
<dbReference type="CDD" id="cd06261">
    <property type="entry name" value="TM_PBP2"/>
    <property type="match status" value="1"/>
</dbReference>
<feature type="transmembrane region" description="Helical" evidence="9">
    <location>
        <begin position="68"/>
        <end position="101"/>
    </location>
</feature>
<dbReference type="Proteomes" id="UP000031561">
    <property type="component" value="Unassembled WGS sequence"/>
</dbReference>
<comment type="subcellular location">
    <subcellularLocation>
        <location evidence="1 9">Cell membrane</location>
        <topology evidence="1 9">Multi-pass membrane protein</topology>
    </subcellularLocation>
</comment>